<dbReference type="RefSeq" id="WP_106742575.1">
    <property type="nucleotide sequence ID" value="NZ_CP027657.1"/>
</dbReference>
<protein>
    <submittedName>
        <fullName evidence="1">Uncharacterized protein</fullName>
    </submittedName>
</protein>
<proteinExistence type="predicted"/>
<organism evidence="1 2">
    <name type="scientific">Ectopseudomonas mendocina</name>
    <name type="common">Pseudomonas mendocina</name>
    <dbReference type="NCBI Taxonomy" id="300"/>
    <lineage>
        <taxon>Bacteria</taxon>
        <taxon>Pseudomonadati</taxon>
        <taxon>Pseudomonadota</taxon>
        <taxon>Gammaproteobacteria</taxon>
        <taxon>Pseudomonadales</taxon>
        <taxon>Pseudomonadaceae</taxon>
        <taxon>Ectopseudomonas</taxon>
    </lineage>
</organism>
<evidence type="ECO:0000313" key="2">
    <source>
        <dbReference type="Proteomes" id="UP000238327"/>
    </source>
</evidence>
<sequence>MKDLTGTFKQIDWANSIRRDFVESCEKSIANFAPDFPAYLSAAEKNEKLRTTEVLANRKAQQEKFAALLVAAEDKTTAKFWIENRSDLAAALTKGAK</sequence>
<dbReference type="OrthoDB" id="2667318at2"/>
<dbReference type="EMBL" id="CP027657">
    <property type="protein sequence ID" value="AVO56151.1"/>
    <property type="molecule type" value="Genomic_DNA"/>
</dbReference>
<accession>A0A2R3QWG5</accession>
<evidence type="ECO:0000313" key="1">
    <source>
        <dbReference type="EMBL" id="AVO56151.1"/>
    </source>
</evidence>
<reference evidence="1 2" key="1">
    <citation type="submission" date="2018-03" db="EMBL/GenBank/DDBJ databases">
        <title>Complete genome sequence and methylome analysis of Pseudomonas mendocina NEB 698.</title>
        <authorList>
            <person name="Morgan R.D."/>
        </authorList>
    </citation>
    <scope>NUCLEOTIDE SEQUENCE [LARGE SCALE GENOMIC DNA]</scope>
    <source>
        <strain evidence="1 2">NEB698</strain>
    </source>
</reference>
<dbReference type="Proteomes" id="UP000238327">
    <property type="component" value="Chromosome"/>
</dbReference>
<dbReference type="AlphaFoldDB" id="A0A2R3QWG5"/>
<name>A0A2R3QWG5_ECTME</name>
<gene>
    <name evidence="1" type="ORF">C7A17_26550</name>
</gene>